<dbReference type="AlphaFoldDB" id="A0AAQ3MTI6"/>
<sequence length="325" mass="37350">MVYLSSEMAKLWCFSGTPLPPSRNQVPLLLHDNKSNLIKYIYRGEFKLFKFVVAYLIYIVPLQLQLRRNHGVQRYSNTKVPKSMKIYASMNKESESETPQMLKIVVSGVTELLRVFSPSFDQASFEKQRDEFPISTVDDVLSIIKSDYDNAYFVTGNFTSSIYAEDCMFEDPTIKFRGRELYARNLKLLVPFFDRASIILQNIEKDVDFDRNFVLASWKLRCLSPSLCALMNHHILFSNTLYSSHCSVMKLGTIVFVDSFGLSGVLRWPSVLKTNLKLPWRPLISIDGSTIYELNENYRIVRHVESWNVSAVEAVLQIFSLNSGG</sequence>
<organism evidence="1 2">
    <name type="scientific">Vigna mungo</name>
    <name type="common">Black gram</name>
    <name type="synonym">Phaseolus mungo</name>
    <dbReference type="NCBI Taxonomy" id="3915"/>
    <lineage>
        <taxon>Eukaryota</taxon>
        <taxon>Viridiplantae</taxon>
        <taxon>Streptophyta</taxon>
        <taxon>Embryophyta</taxon>
        <taxon>Tracheophyta</taxon>
        <taxon>Spermatophyta</taxon>
        <taxon>Magnoliopsida</taxon>
        <taxon>eudicotyledons</taxon>
        <taxon>Gunneridae</taxon>
        <taxon>Pentapetalae</taxon>
        <taxon>rosids</taxon>
        <taxon>fabids</taxon>
        <taxon>Fabales</taxon>
        <taxon>Fabaceae</taxon>
        <taxon>Papilionoideae</taxon>
        <taxon>50 kb inversion clade</taxon>
        <taxon>NPAAA clade</taxon>
        <taxon>indigoferoid/millettioid clade</taxon>
        <taxon>Phaseoleae</taxon>
        <taxon>Vigna</taxon>
    </lineage>
</organism>
<reference evidence="1 2" key="1">
    <citation type="journal article" date="2023" name="Life. Sci Alliance">
        <title>Evolutionary insights into 3D genome organization and epigenetic landscape of Vigna mungo.</title>
        <authorList>
            <person name="Junaid A."/>
            <person name="Singh B."/>
            <person name="Bhatia S."/>
        </authorList>
    </citation>
    <scope>NUCLEOTIDE SEQUENCE [LARGE SCALE GENOMIC DNA]</scope>
    <source>
        <strain evidence="1">Urdbean</strain>
    </source>
</reference>
<proteinExistence type="predicted"/>
<protein>
    <submittedName>
        <fullName evidence="1">Uncharacterized protein</fullName>
    </submittedName>
</protein>
<evidence type="ECO:0000313" key="2">
    <source>
        <dbReference type="Proteomes" id="UP001374535"/>
    </source>
</evidence>
<dbReference type="EMBL" id="CP144692">
    <property type="protein sequence ID" value="WVY96705.1"/>
    <property type="molecule type" value="Genomic_DNA"/>
</dbReference>
<gene>
    <name evidence="1" type="ORF">V8G54_028856</name>
</gene>
<dbReference type="Pfam" id="PF10184">
    <property type="entry name" value="DUF2358"/>
    <property type="match status" value="1"/>
</dbReference>
<accession>A0AAQ3MTI6</accession>
<dbReference type="PANTHER" id="PTHR34123">
    <property type="entry name" value="OS04G0578200 PROTEIN"/>
    <property type="match status" value="1"/>
</dbReference>
<keyword evidence="2" id="KW-1185">Reference proteome</keyword>
<dbReference type="Proteomes" id="UP001374535">
    <property type="component" value="Chromosome 9"/>
</dbReference>
<evidence type="ECO:0000313" key="1">
    <source>
        <dbReference type="EMBL" id="WVY96705.1"/>
    </source>
</evidence>
<name>A0AAQ3MTI6_VIGMU</name>
<dbReference type="PANTHER" id="PTHR34123:SF4">
    <property type="entry name" value="PHOSPHORIBOSYLTRANSFERASE-LIKE PROTEIN, PUTATIVE (DUF2358)-RELATED"/>
    <property type="match status" value="1"/>
</dbReference>
<dbReference type="InterPro" id="IPR018790">
    <property type="entry name" value="DUF2358"/>
</dbReference>